<dbReference type="Proteomes" id="UP001177021">
    <property type="component" value="Unassembled WGS sequence"/>
</dbReference>
<protein>
    <submittedName>
        <fullName evidence="1">Uncharacterized protein</fullName>
    </submittedName>
</protein>
<organism evidence="1 2">
    <name type="scientific">Trifolium pratense</name>
    <name type="common">Red clover</name>
    <dbReference type="NCBI Taxonomy" id="57577"/>
    <lineage>
        <taxon>Eukaryota</taxon>
        <taxon>Viridiplantae</taxon>
        <taxon>Streptophyta</taxon>
        <taxon>Embryophyta</taxon>
        <taxon>Tracheophyta</taxon>
        <taxon>Spermatophyta</taxon>
        <taxon>Magnoliopsida</taxon>
        <taxon>eudicotyledons</taxon>
        <taxon>Gunneridae</taxon>
        <taxon>Pentapetalae</taxon>
        <taxon>rosids</taxon>
        <taxon>fabids</taxon>
        <taxon>Fabales</taxon>
        <taxon>Fabaceae</taxon>
        <taxon>Papilionoideae</taxon>
        <taxon>50 kb inversion clade</taxon>
        <taxon>NPAAA clade</taxon>
        <taxon>Hologalegina</taxon>
        <taxon>IRL clade</taxon>
        <taxon>Trifolieae</taxon>
        <taxon>Trifolium</taxon>
    </lineage>
</organism>
<accession>A0ACB0LBY8</accession>
<evidence type="ECO:0000313" key="2">
    <source>
        <dbReference type="Proteomes" id="UP001177021"/>
    </source>
</evidence>
<comment type="caution">
    <text evidence="1">The sequence shown here is derived from an EMBL/GenBank/DDBJ whole genome shotgun (WGS) entry which is preliminary data.</text>
</comment>
<dbReference type="EMBL" id="CASHSV030000513">
    <property type="protein sequence ID" value="CAJ2666115.1"/>
    <property type="molecule type" value="Genomic_DNA"/>
</dbReference>
<keyword evidence="2" id="KW-1185">Reference proteome</keyword>
<proteinExistence type="predicted"/>
<sequence>MLMNPLPDIDTVFSMLIQQEREIGNFVIDSIVNDAPDRNSSNVLLANSYYGKYNSKGKGQNSGSKGGNRFCTYCKGTNHIVENCWIKHGYPIGYKGKGKNLSQSTQVNSVAAPNGVVPNSSLQLDSTTSSTKPLFGFTQEQYHGILGLFQQLQSQPSPASNSVSTSPLVFNSQSSNGNGKCSNLWILDTGATDHFTFDLSCFSTYQNIILMPISLPNGTQILASIAGTVIISHFLTLLNVLYIPSFHVNLISVSKIATTNNCVVNFTSHSCEILQNCTKAVIGIARLQRGLYVIGHEDPTGSNVPDFVGGLRVYVRLGLPQVFKEYDSFLPVNWIMLS</sequence>
<gene>
    <name evidence="1" type="ORF">MILVUS5_LOCUS30974</name>
</gene>
<name>A0ACB0LBY8_TRIPR</name>
<evidence type="ECO:0000313" key="1">
    <source>
        <dbReference type="EMBL" id="CAJ2666115.1"/>
    </source>
</evidence>
<reference evidence="1" key="1">
    <citation type="submission" date="2023-10" db="EMBL/GenBank/DDBJ databases">
        <authorList>
            <person name="Rodriguez Cubillos JULIANA M."/>
            <person name="De Vega J."/>
        </authorList>
    </citation>
    <scope>NUCLEOTIDE SEQUENCE</scope>
</reference>